<name>A0ABP8G036_9ACTN</name>
<dbReference type="Proteomes" id="UP001501115">
    <property type="component" value="Unassembled WGS sequence"/>
</dbReference>
<keyword evidence="3" id="KW-1185">Reference proteome</keyword>
<organism evidence="2 3">
    <name type="scientific">Streptomyces venetus</name>
    <dbReference type="NCBI Taxonomy" id="1701086"/>
    <lineage>
        <taxon>Bacteria</taxon>
        <taxon>Bacillati</taxon>
        <taxon>Actinomycetota</taxon>
        <taxon>Actinomycetes</taxon>
        <taxon>Kitasatosporales</taxon>
        <taxon>Streptomycetaceae</taxon>
        <taxon>Streptomyces</taxon>
    </lineage>
</organism>
<evidence type="ECO:0000313" key="3">
    <source>
        <dbReference type="Proteomes" id="UP001501115"/>
    </source>
</evidence>
<evidence type="ECO:0000313" key="2">
    <source>
        <dbReference type="EMBL" id="GAA4314544.1"/>
    </source>
</evidence>
<feature type="region of interest" description="Disordered" evidence="1">
    <location>
        <begin position="1"/>
        <end position="66"/>
    </location>
</feature>
<dbReference type="EMBL" id="BAABET010000005">
    <property type="protein sequence ID" value="GAA4314544.1"/>
    <property type="molecule type" value="Genomic_DNA"/>
</dbReference>
<comment type="caution">
    <text evidence="2">The sequence shown here is derived from an EMBL/GenBank/DDBJ whole genome shotgun (WGS) entry which is preliminary data.</text>
</comment>
<protein>
    <submittedName>
        <fullName evidence="2">Uncharacterized protein</fullName>
    </submittedName>
</protein>
<proteinExistence type="predicted"/>
<sequence length="90" mass="9917">MDVAHAVLAHGDAYPQVDEQAGEPAARGDPYRCDGDEQDERADEQELVEVVNSQRPNPSLAHTYPRVGSRTSHMTLSAHRANYFVTLPNS</sequence>
<accession>A0ABP8G036</accession>
<reference evidence="3" key="1">
    <citation type="journal article" date="2019" name="Int. J. Syst. Evol. Microbiol.">
        <title>The Global Catalogue of Microorganisms (GCM) 10K type strain sequencing project: providing services to taxonomists for standard genome sequencing and annotation.</title>
        <authorList>
            <consortium name="The Broad Institute Genomics Platform"/>
            <consortium name="The Broad Institute Genome Sequencing Center for Infectious Disease"/>
            <person name="Wu L."/>
            <person name="Ma J."/>
        </authorList>
    </citation>
    <scope>NUCLEOTIDE SEQUENCE [LARGE SCALE GENOMIC DNA]</scope>
    <source>
        <strain evidence="3">JCM 31290</strain>
    </source>
</reference>
<gene>
    <name evidence="2" type="ORF">GCM10023086_35870</name>
</gene>
<evidence type="ECO:0000256" key="1">
    <source>
        <dbReference type="SAM" id="MobiDB-lite"/>
    </source>
</evidence>
<feature type="compositionally biased region" description="Acidic residues" evidence="1">
    <location>
        <begin position="36"/>
        <end position="47"/>
    </location>
</feature>